<dbReference type="OrthoDB" id="10252009at2759"/>
<dbReference type="GO" id="GO:1990444">
    <property type="term" value="F:F-box domain binding"/>
    <property type="evidence" value="ECO:0007669"/>
    <property type="project" value="TreeGrafter"/>
</dbReference>
<dbReference type="Gene3D" id="3.90.190.10">
    <property type="entry name" value="Protein tyrosine phosphatase superfamily"/>
    <property type="match status" value="1"/>
</dbReference>
<dbReference type="PANTHER" id="PTHR46588:SF1">
    <property type="entry name" value="SERINE_THREONINE_TYROSINE-INTERACTING PROTEIN"/>
    <property type="match status" value="1"/>
</dbReference>
<dbReference type="InterPro" id="IPR029021">
    <property type="entry name" value="Prot-tyrosine_phosphatase-like"/>
</dbReference>
<evidence type="ECO:0000313" key="2">
    <source>
        <dbReference type="Proteomes" id="UP000078544"/>
    </source>
</evidence>
<dbReference type="GO" id="GO:0070372">
    <property type="term" value="P:regulation of ERK1 and ERK2 cascade"/>
    <property type="evidence" value="ECO:0007669"/>
    <property type="project" value="TreeGrafter"/>
</dbReference>
<dbReference type="AlphaFoldDB" id="A0A168BHC4"/>
<dbReference type="PANTHER" id="PTHR46588">
    <property type="entry name" value="SERINE/THREONINE/TYROSINE-INTERACTING PROTEIN"/>
    <property type="match status" value="1"/>
</dbReference>
<gene>
    <name evidence="1" type="ORF">AAL_04540</name>
</gene>
<dbReference type="Proteomes" id="UP000078544">
    <property type="component" value="Unassembled WGS sequence"/>
</dbReference>
<reference evidence="1 2" key="1">
    <citation type="journal article" date="2016" name="Genome Biol. Evol.">
        <title>Divergent and convergent evolution of fungal pathogenicity.</title>
        <authorList>
            <person name="Shang Y."/>
            <person name="Xiao G."/>
            <person name="Zheng P."/>
            <person name="Cen K."/>
            <person name="Zhan S."/>
            <person name="Wang C."/>
        </authorList>
    </citation>
    <scope>NUCLEOTIDE SEQUENCE [LARGE SCALE GENOMIC DNA]</scope>
    <source>
        <strain evidence="1 2">RCEF 2490</strain>
    </source>
</reference>
<proteinExistence type="predicted"/>
<dbReference type="GO" id="GO:0062026">
    <property type="term" value="P:negative regulation of SCF-dependent proteasomal ubiquitin-dependent catabolic process"/>
    <property type="evidence" value="ECO:0007669"/>
    <property type="project" value="TreeGrafter"/>
</dbReference>
<evidence type="ECO:0000313" key="1">
    <source>
        <dbReference type="EMBL" id="KZZ95309.1"/>
    </source>
</evidence>
<keyword evidence="2" id="KW-1185">Reference proteome</keyword>
<dbReference type="STRING" id="1081109.A0A168BHC4"/>
<dbReference type="InterPro" id="IPR052449">
    <property type="entry name" value="STYX-Interacting_Phosphatase"/>
</dbReference>
<name>A0A168BHC4_9HYPO</name>
<accession>A0A168BHC4</accession>
<dbReference type="GO" id="GO:0005654">
    <property type="term" value="C:nucleoplasm"/>
    <property type="evidence" value="ECO:0007669"/>
    <property type="project" value="TreeGrafter"/>
</dbReference>
<sequence length="297" mass="33597">MAFTPDTRLENAPDELLTSLDLQRIAQTVRAGFPERKNDWTYSDRHCAQAILNFLYLGPTSSIRDHNSLSRNRISSLLVLQDSALKEFRPSSVERAAEALGLQVKYFHVANVTDLVGQLPDIIRYINIHLMSSMEQPCDNEERGSLSPCDPERSKLLVTCASGNNLSAVIATAFIMATLRQEMRRAIRLVQCRRVSCVFMQDEMKALQTWEDILIAQSVVRGQGDSDCTSRNGSLKHSLAVPRRLKRDLEDMMEFDPQESDIGFARAADDERFEDRDSFVPFLDMARLKIGLSTPVR</sequence>
<organism evidence="1 2">
    <name type="scientific">Moelleriella libera RCEF 2490</name>
    <dbReference type="NCBI Taxonomy" id="1081109"/>
    <lineage>
        <taxon>Eukaryota</taxon>
        <taxon>Fungi</taxon>
        <taxon>Dikarya</taxon>
        <taxon>Ascomycota</taxon>
        <taxon>Pezizomycotina</taxon>
        <taxon>Sordariomycetes</taxon>
        <taxon>Hypocreomycetidae</taxon>
        <taxon>Hypocreales</taxon>
        <taxon>Clavicipitaceae</taxon>
        <taxon>Moelleriella</taxon>
    </lineage>
</organism>
<dbReference type="SUPFAM" id="SSF52799">
    <property type="entry name" value="(Phosphotyrosine protein) phosphatases II"/>
    <property type="match status" value="1"/>
</dbReference>
<comment type="caution">
    <text evidence="1">The sequence shown here is derived from an EMBL/GenBank/DDBJ whole genome shotgun (WGS) entry which is preliminary data.</text>
</comment>
<dbReference type="EMBL" id="AZGY01000009">
    <property type="protein sequence ID" value="KZZ95309.1"/>
    <property type="molecule type" value="Genomic_DNA"/>
</dbReference>
<protein>
    <submittedName>
        <fullName evidence="1">Dual specificity phosphatase, catalytic domain protein</fullName>
    </submittedName>
</protein>
<dbReference type="GO" id="GO:0005737">
    <property type="term" value="C:cytoplasm"/>
    <property type="evidence" value="ECO:0007669"/>
    <property type="project" value="TreeGrafter"/>
</dbReference>
<dbReference type="CDD" id="cd14498">
    <property type="entry name" value="DSP"/>
    <property type="match status" value="1"/>
</dbReference>